<protein>
    <submittedName>
        <fullName evidence="2">Uncharacterized protein</fullName>
    </submittedName>
</protein>
<feature type="transmembrane region" description="Helical" evidence="1">
    <location>
        <begin position="146"/>
        <end position="169"/>
    </location>
</feature>
<organism evidence="2 3">
    <name type="scientific">Aspergillus mulundensis</name>
    <dbReference type="NCBI Taxonomy" id="1810919"/>
    <lineage>
        <taxon>Eukaryota</taxon>
        <taxon>Fungi</taxon>
        <taxon>Dikarya</taxon>
        <taxon>Ascomycota</taxon>
        <taxon>Pezizomycotina</taxon>
        <taxon>Eurotiomycetes</taxon>
        <taxon>Eurotiomycetidae</taxon>
        <taxon>Eurotiales</taxon>
        <taxon>Aspergillaceae</taxon>
        <taxon>Aspergillus</taxon>
        <taxon>Aspergillus subgen. Nidulantes</taxon>
    </lineage>
</organism>
<sequence length="348" mass="37983">MFVECSEHVLTPFHAAINILVALFVAASYTPPIRQLAQRDDHGATGISGWYILLLILGVNSHLMAWIFSAQSFNIFACISLGELQGRKAFSALAVILPLAIQFLAAATFLVSFMLSRRRQQIARTEHLPSTEKKSGTARTSPSNGLILATSIIHMAIFLAPAVLLILLVREELSDEGWTAVLAMWYSVLATALGVFPSLAAFIPQIRLMIHRHREGLRVDQGALSITSLALQGASFTALAVSQIYASLNLQSTDAHLLPVFSEEWWSYILWSYGLAAGWISLAFSQLIVLTVLLRLGGGGTLHMMRLGSRKRLFQVCCGVTAVYGLVVARYIVPTACQGIYGLLVELL</sequence>
<feature type="transmembrane region" description="Helical" evidence="1">
    <location>
        <begin position="89"/>
        <end position="115"/>
    </location>
</feature>
<evidence type="ECO:0000313" key="2">
    <source>
        <dbReference type="EMBL" id="RDW57846.1"/>
    </source>
</evidence>
<feature type="transmembrane region" description="Helical" evidence="1">
    <location>
        <begin position="313"/>
        <end position="333"/>
    </location>
</feature>
<feature type="transmembrane region" description="Helical" evidence="1">
    <location>
        <begin position="50"/>
        <end position="69"/>
    </location>
</feature>
<feature type="transmembrane region" description="Helical" evidence="1">
    <location>
        <begin position="265"/>
        <end position="293"/>
    </location>
</feature>
<accession>A0A3D8Q7N7</accession>
<dbReference type="Proteomes" id="UP000256690">
    <property type="component" value="Unassembled WGS sequence"/>
</dbReference>
<keyword evidence="1" id="KW-0472">Membrane</keyword>
<dbReference type="RefSeq" id="XP_026598015.1">
    <property type="nucleotide sequence ID" value="XM_026753380.1"/>
</dbReference>
<keyword evidence="1" id="KW-1133">Transmembrane helix</keyword>
<keyword evidence="1" id="KW-0812">Transmembrane</keyword>
<dbReference type="AlphaFoldDB" id="A0A3D8Q7N7"/>
<comment type="caution">
    <text evidence="2">The sequence shown here is derived from an EMBL/GenBank/DDBJ whole genome shotgun (WGS) entry which is preliminary data.</text>
</comment>
<feature type="transmembrane region" description="Helical" evidence="1">
    <location>
        <begin position="181"/>
        <end position="203"/>
    </location>
</feature>
<gene>
    <name evidence="2" type="ORF">DSM5745_11364</name>
</gene>
<feature type="transmembrane region" description="Helical" evidence="1">
    <location>
        <begin position="223"/>
        <end position="245"/>
    </location>
</feature>
<evidence type="ECO:0000256" key="1">
    <source>
        <dbReference type="SAM" id="Phobius"/>
    </source>
</evidence>
<dbReference type="GeneID" id="38121734"/>
<proteinExistence type="predicted"/>
<feature type="transmembrane region" description="Helical" evidence="1">
    <location>
        <begin position="12"/>
        <end position="29"/>
    </location>
</feature>
<name>A0A3D8Q7N7_9EURO</name>
<evidence type="ECO:0000313" key="3">
    <source>
        <dbReference type="Proteomes" id="UP000256690"/>
    </source>
</evidence>
<keyword evidence="3" id="KW-1185">Reference proteome</keyword>
<dbReference type="OrthoDB" id="4459389at2759"/>
<dbReference type="EMBL" id="PVWQ01000026">
    <property type="protein sequence ID" value="RDW57846.1"/>
    <property type="molecule type" value="Genomic_DNA"/>
</dbReference>
<reference evidence="2 3" key="1">
    <citation type="journal article" date="2018" name="IMA Fungus">
        <title>IMA Genome-F 9: Draft genome sequence of Annulohypoxylon stygium, Aspergillus mulundensis, Berkeleyomyces basicola (syn. Thielaviopsis basicola), Ceratocystis smalleyi, two Cercospora beticola strains, Coleophoma cylindrospora, Fusarium fracticaudum, Phialophora cf. hyalina, and Morchella septimelata.</title>
        <authorList>
            <person name="Wingfield B.D."/>
            <person name="Bills G.F."/>
            <person name="Dong Y."/>
            <person name="Huang W."/>
            <person name="Nel W.J."/>
            <person name="Swalarsk-Parry B.S."/>
            <person name="Vaghefi N."/>
            <person name="Wilken P.M."/>
            <person name="An Z."/>
            <person name="de Beer Z.W."/>
            <person name="De Vos L."/>
            <person name="Chen L."/>
            <person name="Duong T.A."/>
            <person name="Gao Y."/>
            <person name="Hammerbacher A."/>
            <person name="Kikkert J.R."/>
            <person name="Li Y."/>
            <person name="Li H."/>
            <person name="Li K."/>
            <person name="Li Q."/>
            <person name="Liu X."/>
            <person name="Ma X."/>
            <person name="Naidoo K."/>
            <person name="Pethybridge S.J."/>
            <person name="Sun J."/>
            <person name="Steenkamp E.T."/>
            <person name="van der Nest M.A."/>
            <person name="van Wyk S."/>
            <person name="Wingfield M.J."/>
            <person name="Xiong C."/>
            <person name="Yue Q."/>
            <person name="Zhang X."/>
        </authorList>
    </citation>
    <scope>NUCLEOTIDE SEQUENCE [LARGE SCALE GENOMIC DNA]</scope>
    <source>
        <strain evidence="2 3">DSM 5745</strain>
    </source>
</reference>